<reference evidence="2" key="1">
    <citation type="submission" date="2018-09" db="EMBL/GenBank/DDBJ databases">
        <title>Complete genome sequence of thermophilic cyanobacteria strain Thermosynechococcus elongatus PKUAC-SCTE542.</title>
        <authorList>
            <person name="Liang Y."/>
            <person name="Tang J."/>
            <person name="Daroch M."/>
        </authorList>
    </citation>
    <scope>NUCLEOTIDE SEQUENCE [LARGE SCALE GENOMIC DNA]</scope>
    <source>
        <strain evidence="2">E542</strain>
    </source>
</reference>
<evidence type="ECO:0000313" key="2">
    <source>
        <dbReference type="Proteomes" id="UP000261812"/>
    </source>
</evidence>
<dbReference type="Proteomes" id="UP000261812">
    <property type="component" value="Chromosome"/>
</dbReference>
<evidence type="ECO:0000313" key="1">
    <source>
        <dbReference type="EMBL" id="AXY67448.1"/>
    </source>
</evidence>
<dbReference type="EMBL" id="CP032152">
    <property type="protein sequence ID" value="AXY67448.1"/>
    <property type="molecule type" value="Genomic_DNA"/>
</dbReference>
<accession>A0A3B7MCS4</accession>
<evidence type="ECO:0008006" key="3">
    <source>
        <dbReference type="Google" id="ProtNLM"/>
    </source>
</evidence>
<keyword evidence="2" id="KW-1185">Reference proteome</keyword>
<gene>
    <name evidence="1" type="ORF">D3A95_02735</name>
</gene>
<name>A0A3B7MCS4_9CYAN</name>
<proteinExistence type="predicted"/>
<dbReference type="KEGG" id="tsq:D3A95_02735"/>
<protein>
    <recommendedName>
        <fullName evidence="3">TM2 domain-containing protein</fullName>
    </recommendedName>
</protein>
<dbReference type="AlphaFoldDB" id="A0A3B7MCS4"/>
<sequence length="100" mass="10968">MMGYRNRAIAILLALAGIFLPGLHKFYLRQPLWGGVYLLLGLLFSTTPHGSLGSVARIACVIEAVWYLFQGADAFDATFNPEIRAAVPKLTASRLEESTQ</sequence>
<dbReference type="RefSeq" id="WP_181496133.1">
    <property type="nucleotide sequence ID" value="NZ_CP032152.1"/>
</dbReference>
<organism evidence="1 2">
    <name type="scientific">Thermosynechococcus sichuanensis E542</name>
    <dbReference type="NCBI Taxonomy" id="2016101"/>
    <lineage>
        <taxon>Bacteria</taxon>
        <taxon>Bacillati</taxon>
        <taxon>Cyanobacteriota</taxon>
        <taxon>Cyanophyceae</taxon>
        <taxon>Acaryochloridales</taxon>
        <taxon>Thermosynechococcaceae</taxon>
        <taxon>Thermosynechococcus</taxon>
        <taxon>Thermosynechococcus sichuanensis</taxon>
    </lineage>
</organism>